<evidence type="ECO:0000313" key="1">
    <source>
        <dbReference type="EMBL" id="SVB62681.1"/>
    </source>
</evidence>
<sequence>MGHRQSESSDKQRESVQADELRDKYVDYCSAQIAEYLLLLSPDEIYLLAREAHLAKGMTGEPSYEDLVKLAQGGVARRLALPSFDEWLIEYNENTGKYEDGFLALWE</sequence>
<proteinExistence type="predicted"/>
<dbReference type="AlphaFoldDB" id="A0A382FL40"/>
<reference evidence="1" key="1">
    <citation type="submission" date="2018-05" db="EMBL/GenBank/DDBJ databases">
        <authorList>
            <person name="Lanie J.A."/>
            <person name="Ng W.-L."/>
            <person name="Kazmierczak K.M."/>
            <person name="Andrzejewski T.M."/>
            <person name="Davidsen T.M."/>
            <person name="Wayne K.J."/>
            <person name="Tettelin H."/>
            <person name="Glass J.I."/>
            <person name="Rusch D."/>
            <person name="Podicherti R."/>
            <person name="Tsui H.-C.T."/>
            <person name="Winkler M.E."/>
        </authorList>
    </citation>
    <scope>NUCLEOTIDE SEQUENCE</scope>
</reference>
<gene>
    <name evidence="1" type="ORF">METZ01_LOCUS215535</name>
</gene>
<accession>A0A382FL40</accession>
<protein>
    <submittedName>
        <fullName evidence="1">Uncharacterized protein</fullName>
    </submittedName>
</protein>
<name>A0A382FL40_9ZZZZ</name>
<dbReference type="EMBL" id="UINC01050108">
    <property type="protein sequence ID" value="SVB62681.1"/>
    <property type="molecule type" value="Genomic_DNA"/>
</dbReference>
<organism evidence="1">
    <name type="scientific">marine metagenome</name>
    <dbReference type="NCBI Taxonomy" id="408172"/>
    <lineage>
        <taxon>unclassified sequences</taxon>
        <taxon>metagenomes</taxon>
        <taxon>ecological metagenomes</taxon>
    </lineage>
</organism>